<dbReference type="GO" id="GO:0005829">
    <property type="term" value="C:cytosol"/>
    <property type="evidence" value="ECO:0007669"/>
    <property type="project" value="UniProtKB-SubCell"/>
</dbReference>
<accession>A0A9D3PHB1</accession>
<dbReference type="Pfam" id="PF00619">
    <property type="entry name" value="CARD"/>
    <property type="match status" value="1"/>
</dbReference>
<dbReference type="Proteomes" id="UP001046870">
    <property type="component" value="Chromosome 19"/>
</dbReference>
<name>A0A9D3PHB1_MEGAT</name>
<evidence type="ECO:0000256" key="1">
    <source>
        <dbReference type="ARBA" id="ARBA00004514"/>
    </source>
</evidence>
<evidence type="ECO:0000313" key="7">
    <source>
        <dbReference type="EMBL" id="KAG7460274.1"/>
    </source>
</evidence>
<comment type="subcellular location">
    <subcellularLocation>
        <location evidence="1">Cytoplasm</location>
        <location evidence="1">Cytosol</location>
    </subcellularLocation>
</comment>
<organism evidence="7 8">
    <name type="scientific">Megalops atlanticus</name>
    <name type="common">Tarpon</name>
    <name type="synonym">Clupea gigantea</name>
    <dbReference type="NCBI Taxonomy" id="7932"/>
    <lineage>
        <taxon>Eukaryota</taxon>
        <taxon>Metazoa</taxon>
        <taxon>Chordata</taxon>
        <taxon>Craniata</taxon>
        <taxon>Vertebrata</taxon>
        <taxon>Euteleostomi</taxon>
        <taxon>Actinopterygii</taxon>
        <taxon>Neopterygii</taxon>
        <taxon>Teleostei</taxon>
        <taxon>Elopiformes</taxon>
        <taxon>Megalopidae</taxon>
        <taxon>Megalops</taxon>
    </lineage>
</organism>
<dbReference type="CDD" id="cd08330">
    <property type="entry name" value="CARD_ASC_NALP1"/>
    <property type="match status" value="1"/>
</dbReference>
<dbReference type="GO" id="GO:0042981">
    <property type="term" value="P:regulation of apoptotic process"/>
    <property type="evidence" value="ECO:0007669"/>
    <property type="project" value="InterPro"/>
</dbReference>
<dbReference type="InterPro" id="IPR011029">
    <property type="entry name" value="DEATH-like_dom_sf"/>
</dbReference>
<dbReference type="EMBL" id="JAFDVH010000019">
    <property type="protein sequence ID" value="KAG7460274.1"/>
    <property type="molecule type" value="Genomic_DNA"/>
</dbReference>
<gene>
    <name evidence="7" type="ORF">MATL_G00219560</name>
</gene>
<feature type="domain" description="CARD" evidence="6">
    <location>
        <begin position="14"/>
        <end position="84"/>
    </location>
</feature>
<keyword evidence="4" id="KW-0391">Immunity</keyword>
<evidence type="ECO:0000256" key="5">
    <source>
        <dbReference type="ARBA" id="ARBA00023198"/>
    </source>
</evidence>
<protein>
    <recommendedName>
        <fullName evidence="6">CARD domain-containing protein</fullName>
    </recommendedName>
</protein>
<dbReference type="PANTHER" id="PTHR46985:SF2">
    <property type="entry name" value="APOPTOSIS-ASSOCIATED SPECK-LIKE PROTEIN CONTAINING A CARD"/>
    <property type="match status" value="1"/>
</dbReference>
<evidence type="ECO:0000256" key="4">
    <source>
        <dbReference type="ARBA" id="ARBA00022859"/>
    </source>
</evidence>
<reference evidence="7" key="1">
    <citation type="submission" date="2021-01" db="EMBL/GenBank/DDBJ databases">
        <authorList>
            <person name="Zahm M."/>
            <person name="Roques C."/>
            <person name="Cabau C."/>
            <person name="Klopp C."/>
            <person name="Donnadieu C."/>
            <person name="Jouanno E."/>
            <person name="Lampietro C."/>
            <person name="Louis A."/>
            <person name="Herpin A."/>
            <person name="Echchiki A."/>
            <person name="Berthelot C."/>
            <person name="Parey E."/>
            <person name="Roest-Crollius H."/>
            <person name="Braasch I."/>
            <person name="Postlethwait J."/>
            <person name="Bobe J."/>
            <person name="Montfort J."/>
            <person name="Bouchez O."/>
            <person name="Begum T."/>
            <person name="Mejri S."/>
            <person name="Adams A."/>
            <person name="Chen W.-J."/>
            <person name="Guiguen Y."/>
        </authorList>
    </citation>
    <scope>NUCLEOTIDE SEQUENCE</scope>
    <source>
        <strain evidence="7">YG-15Mar2019-1</strain>
        <tissue evidence="7">Brain</tissue>
    </source>
</reference>
<comment type="caution">
    <text evidence="7">The sequence shown here is derived from an EMBL/GenBank/DDBJ whole genome shotgun (WGS) entry which is preliminary data.</text>
</comment>
<dbReference type="InterPro" id="IPR051249">
    <property type="entry name" value="NLRP_Inflammasome"/>
</dbReference>
<dbReference type="InterPro" id="IPR001315">
    <property type="entry name" value="CARD"/>
</dbReference>
<dbReference type="GO" id="GO:0006954">
    <property type="term" value="P:inflammatory response"/>
    <property type="evidence" value="ECO:0007669"/>
    <property type="project" value="UniProtKB-KW"/>
</dbReference>
<dbReference type="PROSITE" id="PS50209">
    <property type="entry name" value="CARD"/>
    <property type="match status" value="1"/>
</dbReference>
<dbReference type="InterPro" id="IPR033516">
    <property type="entry name" value="CARD8/ASC/NALP1_CARD"/>
</dbReference>
<keyword evidence="8" id="KW-1185">Reference proteome</keyword>
<proteinExistence type="predicted"/>
<dbReference type="GO" id="GO:0045087">
    <property type="term" value="P:innate immune response"/>
    <property type="evidence" value="ECO:0007669"/>
    <property type="project" value="UniProtKB-KW"/>
</dbReference>
<evidence type="ECO:0000256" key="3">
    <source>
        <dbReference type="ARBA" id="ARBA00022588"/>
    </source>
</evidence>
<sequence length="141" mass="15358">MAGAPVSFMVDGIHFVERNRTKLINGVRMVVPIADELLDKGVIQQECYDDIKETKTPQEQMRKLYDNVVAKGQKAKEIFYRILQMKEPLLVSDGPSHVDGAPVQPGAAAPQVSMSATTGGRIVAPQISGSNFQGPVNMNFS</sequence>
<evidence type="ECO:0000313" key="8">
    <source>
        <dbReference type="Proteomes" id="UP001046870"/>
    </source>
</evidence>
<dbReference type="Gene3D" id="1.10.533.10">
    <property type="entry name" value="Death Domain, Fas"/>
    <property type="match status" value="1"/>
</dbReference>
<dbReference type="PANTHER" id="PTHR46985">
    <property type="entry name" value="NACHT, LRR AND PYD DOMAINS-CONTAINING PROTEIN 1"/>
    <property type="match status" value="1"/>
</dbReference>
<keyword evidence="2" id="KW-0963">Cytoplasm</keyword>
<keyword evidence="5" id="KW-0395">Inflammatory response</keyword>
<dbReference type="AlphaFoldDB" id="A0A9D3PHB1"/>
<keyword evidence="3" id="KW-0399">Innate immunity</keyword>
<evidence type="ECO:0000256" key="2">
    <source>
        <dbReference type="ARBA" id="ARBA00022490"/>
    </source>
</evidence>
<dbReference type="OrthoDB" id="8891580at2759"/>
<dbReference type="SUPFAM" id="SSF47986">
    <property type="entry name" value="DEATH domain"/>
    <property type="match status" value="1"/>
</dbReference>
<evidence type="ECO:0000259" key="6">
    <source>
        <dbReference type="PROSITE" id="PS50209"/>
    </source>
</evidence>